<organism evidence="10 11">
    <name type="scientific">Nesterenkonia halotolerans</name>
    <dbReference type="NCBI Taxonomy" id="225325"/>
    <lineage>
        <taxon>Bacteria</taxon>
        <taxon>Bacillati</taxon>
        <taxon>Actinomycetota</taxon>
        <taxon>Actinomycetes</taxon>
        <taxon>Micrococcales</taxon>
        <taxon>Micrococcaceae</taxon>
        <taxon>Nesterenkonia</taxon>
    </lineage>
</organism>
<gene>
    <name evidence="10" type="ORF">H4W26_001611</name>
</gene>
<dbReference type="InterPro" id="IPR014223">
    <property type="entry name" value="ABC_CydC/D"/>
</dbReference>
<keyword evidence="6 7" id="KW-0472">Membrane</keyword>
<dbReference type="PROSITE" id="PS50893">
    <property type="entry name" value="ABC_TRANSPORTER_2"/>
    <property type="match status" value="1"/>
</dbReference>
<sequence length="592" mass="62734">MNTGTAEQNAQRQARSLLVASRPSWRAMAPGLIFGILSGLSAVLLLGSSAYLITRASEQPPILYLGLLVVGVRAFALSRGFFRYLERLSTHDAAFRALGEVRVDAFSRLEPLAPVKLGPRRRGDLLTRVIRDVDGLVDLPTRVIQPLVSSLTVVGLTLLAVLWFSPILALALAGLLLLTLVLGTLVTETLTVRAERRTAQLRGDLADEVVDLVGELDVLIAYDAVEAQLQKVAELDTRLRREALLGARGAGLLAAVFAGGTGAAVMAALLIAAPSLQAAVPLGPDMALGFGEVDPAVLVTLALIPLAVFELAAAVPLAWSARRRVLTHARRIAEIAPEPERESQARTATGTQQAQLLAGSTAGLRVPSSFAAELVPALELRDVTVRWPESVAAVGTPISARLLPGQNLLITGPSGVGKTALALGLTGFLPHKGQYLVAGEDVADWSPEELRREVCLIEQQAHIFDSSLRANLALAHPDGPQAVQDEELEQALRAVGLWDWAQTRGGLETPVGMFGALISGGQAQRIAVARGLLSGARILILDEPTAHVDPETAVQMLEELLGATGPERSVVLFSHTPVPERLINASLQLRPA</sequence>
<evidence type="ECO:0000313" key="11">
    <source>
        <dbReference type="Proteomes" id="UP000636579"/>
    </source>
</evidence>
<evidence type="ECO:0000256" key="3">
    <source>
        <dbReference type="ARBA" id="ARBA00022741"/>
    </source>
</evidence>
<dbReference type="GO" id="GO:0005524">
    <property type="term" value="F:ATP binding"/>
    <property type="evidence" value="ECO:0007669"/>
    <property type="project" value="UniProtKB-KW"/>
</dbReference>
<dbReference type="InterPro" id="IPR036640">
    <property type="entry name" value="ABC1_TM_sf"/>
</dbReference>
<feature type="transmembrane region" description="Helical" evidence="7">
    <location>
        <begin position="170"/>
        <end position="192"/>
    </location>
</feature>
<keyword evidence="11" id="KW-1185">Reference proteome</keyword>
<dbReference type="InterPro" id="IPR011527">
    <property type="entry name" value="ABC1_TM_dom"/>
</dbReference>
<comment type="subcellular location">
    <subcellularLocation>
        <location evidence="1">Cell membrane</location>
        <topology evidence="1">Multi-pass membrane protein</topology>
    </subcellularLocation>
</comment>
<evidence type="ECO:0000256" key="1">
    <source>
        <dbReference type="ARBA" id="ARBA00004651"/>
    </source>
</evidence>
<dbReference type="InterPro" id="IPR003439">
    <property type="entry name" value="ABC_transporter-like_ATP-bd"/>
</dbReference>
<dbReference type="Pfam" id="PF00005">
    <property type="entry name" value="ABC_tran"/>
    <property type="match status" value="1"/>
</dbReference>
<evidence type="ECO:0000256" key="7">
    <source>
        <dbReference type="SAM" id="Phobius"/>
    </source>
</evidence>
<dbReference type="InterPro" id="IPR017871">
    <property type="entry name" value="ABC_transporter-like_CS"/>
</dbReference>
<dbReference type="EMBL" id="JADBEE010000001">
    <property type="protein sequence ID" value="MBE1514856.1"/>
    <property type="molecule type" value="Genomic_DNA"/>
</dbReference>
<dbReference type="RefSeq" id="WP_192591560.1">
    <property type="nucleotide sequence ID" value="NZ_JADBEE010000001.1"/>
</dbReference>
<evidence type="ECO:0000256" key="4">
    <source>
        <dbReference type="ARBA" id="ARBA00022840"/>
    </source>
</evidence>
<dbReference type="PROSITE" id="PS50929">
    <property type="entry name" value="ABC_TM1F"/>
    <property type="match status" value="1"/>
</dbReference>
<dbReference type="InterPro" id="IPR003593">
    <property type="entry name" value="AAA+_ATPase"/>
</dbReference>
<name>A0ABR9J8F1_9MICC</name>
<protein>
    <submittedName>
        <fullName evidence="10">ATP-binding cassette subfamily C protein CydC</fullName>
    </submittedName>
</protein>
<keyword evidence="4 10" id="KW-0067">ATP-binding</keyword>
<dbReference type="NCBIfam" id="TIGR02868">
    <property type="entry name" value="CydC"/>
    <property type="match status" value="1"/>
</dbReference>
<feature type="transmembrane region" description="Helical" evidence="7">
    <location>
        <begin position="296"/>
        <end position="321"/>
    </location>
</feature>
<evidence type="ECO:0000259" key="9">
    <source>
        <dbReference type="PROSITE" id="PS50929"/>
    </source>
</evidence>
<dbReference type="PROSITE" id="PS00211">
    <property type="entry name" value="ABC_TRANSPORTER_1"/>
    <property type="match status" value="1"/>
</dbReference>
<feature type="domain" description="ABC transmembrane type-1" evidence="9">
    <location>
        <begin position="31"/>
        <end position="273"/>
    </location>
</feature>
<keyword evidence="2 7" id="KW-0812">Transmembrane</keyword>
<dbReference type="SMART" id="SM00382">
    <property type="entry name" value="AAA"/>
    <property type="match status" value="1"/>
</dbReference>
<feature type="transmembrane region" description="Helical" evidence="7">
    <location>
        <begin position="62"/>
        <end position="82"/>
    </location>
</feature>
<dbReference type="Proteomes" id="UP000636579">
    <property type="component" value="Unassembled WGS sequence"/>
</dbReference>
<keyword evidence="5 7" id="KW-1133">Transmembrane helix</keyword>
<dbReference type="InterPro" id="IPR039421">
    <property type="entry name" value="Type_1_exporter"/>
</dbReference>
<reference evidence="10 11" key="1">
    <citation type="submission" date="2020-10" db="EMBL/GenBank/DDBJ databases">
        <title>Sequencing the genomes of 1000 actinobacteria strains.</title>
        <authorList>
            <person name="Klenk H.-P."/>
        </authorList>
    </citation>
    <scope>NUCLEOTIDE SEQUENCE [LARGE SCALE GENOMIC DNA]</scope>
    <source>
        <strain evidence="10 11">DSM 15474</strain>
    </source>
</reference>
<dbReference type="PANTHER" id="PTHR24221">
    <property type="entry name" value="ATP-BINDING CASSETTE SUB-FAMILY B"/>
    <property type="match status" value="1"/>
</dbReference>
<evidence type="ECO:0000256" key="5">
    <source>
        <dbReference type="ARBA" id="ARBA00022989"/>
    </source>
</evidence>
<feature type="transmembrane region" description="Helical" evidence="7">
    <location>
        <begin position="147"/>
        <end position="164"/>
    </location>
</feature>
<dbReference type="SUPFAM" id="SSF90123">
    <property type="entry name" value="ABC transporter transmembrane region"/>
    <property type="match status" value="1"/>
</dbReference>
<evidence type="ECO:0000313" key="10">
    <source>
        <dbReference type="EMBL" id="MBE1514856.1"/>
    </source>
</evidence>
<feature type="transmembrane region" description="Helical" evidence="7">
    <location>
        <begin position="31"/>
        <end position="50"/>
    </location>
</feature>
<dbReference type="PANTHER" id="PTHR24221:SF654">
    <property type="entry name" value="ATP-BINDING CASSETTE SUB-FAMILY B MEMBER 6"/>
    <property type="match status" value="1"/>
</dbReference>
<evidence type="ECO:0000256" key="6">
    <source>
        <dbReference type="ARBA" id="ARBA00023136"/>
    </source>
</evidence>
<dbReference type="SUPFAM" id="SSF52540">
    <property type="entry name" value="P-loop containing nucleoside triphosphate hydrolases"/>
    <property type="match status" value="1"/>
</dbReference>
<proteinExistence type="predicted"/>
<dbReference type="CDD" id="cd03228">
    <property type="entry name" value="ABCC_MRP_Like"/>
    <property type="match status" value="1"/>
</dbReference>
<dbReference type="Pfam" id="PF00664">
    <property type="entry name" value="ABC_membrane"/>
    <property type="match status" value="1"/>
</dbReference>
<feature type="domain" description="ABC transporter" evidence="8">
    <location>
        <begin position="378"/>
        <end position="591"/>
    </location>
</feature>
<comment type="caution">
    <text evidence="10">The sequence shown here is derived from an EMBL/GenBank/DDBJ whole genome shotgun (WGS) entry which is preliminary data.</text>
</comment>
<evidence type="ECO:0000256" key="2">
    <source>
        <dbReference type="ARBA" id="ARBA00022692"/>
    </source>
</evidence>
<dbReference type="Gene3D" id="3.40.50.300">
    <property type="entry name" value="P-loop containing nucleotide triphosphate hydrolases"/>
    <property type="match status" value="1"/>
</dbReference>
<dbReference type="Gene3D" id="1.20.1560.10">
    <property type="entry name" value="ABC transporter type 1, transmembrane domain"/>
    <property type="match status" value="1"/>
</dbReference>
<dbReference type="InterPro" id="IPR027417">
    <property type="entry name" value="P-loop_NTPase"/>
</dbReference>
<feature type="transmembrane region" description="Helical" evidence="7">
    <location>
        <begin position="250"/>
        <end position="276"/>
    </location>
</feature>
<evidence type="ECO:0000259" key="8">
    <source>
        <dbReference type="PROSITE" id="PS50893"/>
    </source>
</evidence>
<keyword evidence="3" id="KW-0547">Nucleotide-binding</keyword>
<accession>A0ABR9J8F1</accession>